<comment type="caution">
    <text evidence="1">The sequence shown here is derived from an EMBL/GenBank/DDBJ whole genome shotgun (WGS) entry which is preliminary data.</text>
</comment>
<proteinExistence type="predicted"/>
<evidence type="ECO:0000313" key="1">
    <source>
        <dbReference type="EMBL" id="GBP08194.1"/>
    </source>
</evidence>
<dbReference type="Proteomes" id="UP000299102">
    <property type="component" value="Unassembled WGS sequence"/>
</dbReference>
<keyword evidence="2" id="KW-1185">Reference proteome</keyword>
<dbReference type="EMBL" id="BGZK01000030">
    <property type="protein sequence ID" value="GBP08194.1"/>
    <property type="molecule type" value="Genomic_DNA"/>
</dbReference>
<name>A0A4C1T225_EUMVA</name>
<sequence>MSVESETEELRLTGRSMEMKYKAINTMHVHANEDMSGNLVYYMLSVILCFNGNDRVREIIRGTRLLIDIRSKEIYDTVSGDCALTCVPRIICNSDVIPWKLLINGNKNLHFLVQCARKILNGLKLKRVRVRAGTLNRKAIFDFILIIFYKKNANAGCRGRRQALTLSPRTAKFPLRPNCGYCDATRGWIQPGQCDWAYSAPAQATEGEGRYERWCSRERMRDRGARGATGNTEPVGPAAPPAILSGSVAKCLFDLDEVLCTLSV</sequence>
<evidence type="ECO:0000313" key="2">
    <source>
        <dbReference type="Proteomes" id="UP000299102"/>
    </source>
</evidence>
<protein>
    <submittedName>
        <fullName evidence="1">Uncharacterized protein</fullName>
    </submittedName>
</protein>
<gene>
    <name evidence="1" type="ORF">EVAR_78700_1</name>
</gene>
<organism evidence="1 2">
    <name type="scientific">Eumeta variegata</name>
    <name type="common">Bagworm moth</name>
    <name type="synonym">Eumeta japonica</name>
    <dbReference type="NCBI Taxonomy" id="151549"/>
    <lineage>
        <taxon>Eukaryota</taxon>
        <taxon>Metazoa</taxon>
        <taxon>Ecdysozoa</taxon>
        <taxon>Arthropoda</taxon>
        <taxon>Hexapoda</taxon>
        <taxon>Insecta</taxon>
        <taxon>Pterygota</taxon>
        <taxon>Neoptera</taxon>
        <taxon>Endopterygota</taxon>
        <taxon>Lepidoptera</taxon>
        <taxon>Glossata</taxon>
        <taxon>Ditrysia</taxon>
        <taxon>Tineoidea</taxon>
        <taxon>Psychidae</taxon>
        <taxon>Oiketicinae</taxon>
        <taxon>Eumeta</taxon>
    </lineage>
</organism>
<reference evidence="1 2" key="1">
    <citation type="journal article" date="2019" name="Commun. Biol.">
        <title>The bagworm genome reveals a unique fibroin gene that provides high tensile strength.</title>
        <authorList>
            <person name="Kono N."/>
            <person name="Nakamura H."/>
            <person name="Ohtoshi R."/>
            <person name="Tomita M."/>
            <person name="Numata K."/>
            <person name="Arakawa K."/>
        </authorList>
    </citation>
    <scope>NUCLEOTIDE SEQUENCE [LARGE SCALE GENOMIC DNA]</scope>
</reference>
<accession>A0A4C1T225</accession>
<dbReference type="AlphaFoldDB" id="A0A4C1T225"/>